<keyword evidence="1" id="KW-1133">Transmembrane helix</keyword>
<name>A0A930XXM6_9GAMM</name>
<feature type="transmembrane region" description="Helical" evidence="1">
    <location>
        <begin position="74"/>
        <end position="94"/>
    </location>
</feature>
<proteinExistence type="predicted"/>
<accession>A0A930XXM6</accession>
<evidence type="ECO:0000313" key="3">
    <source>
        <dbReference type="Proteomes" id="UP000604381"/>
    </source>
</evidence>
<gene>
    <name evidence="2" type="ORF">ISN26_01715</name>
</gene>
<evidence type="ECO:0000313" key="2">
    <source>
        <dbReference type="EMBL" id="MBF2734799.1"/>
    </source>
</evidence>
<organism evidence="2 3">
    <name type="scientific">Candidatus Amphirhobacter heronislandensis</name>
    <dbReference type="NCBI Taxonomy" id="1732024"/>
    <lineage>
        <taxon>Bacteria</taxon>
        <taxon>Pseudomonadati</taxon>
        <taxon>Pseudomonadota</taxon>
        <taxon>Gammaproteobacteria</taxon>
        <taxon>Candidatus Tethybacterales</taxon>
        <taxon>Candidatus Tethybacteraceae</taxon>
        <taxon>Candidatus Amphirhobacter</taxon>
    </lineage>
</organism>
<feature type="transmembrane region" description="Helical" evidence="1">
    <location>
        <begin position="46"/>
        <end position="67"/>
    </location>
</feature>
<keyword evidence="3" id="KW-1185">Reference proteome</keyword>
<feature type="transmembrane region" description="Helical" evidence="1">
    <location>
        <begin position="189"/>
        <end position="212"/>
    </location>
</feature>
<keyword evidence="1" id="KW-0812">Transmembrane</keyword>
<feature type="transmembrane region" description="Helical" evidence="1">
    <location>
        <begin position="150"/>
        <end position="169"/>
    </location>
</feature>
<evidence type="ECO:0000256" key="1">
    <source>
        <dbReference type="SAM" id="Phobius"/>
    </source>
</evidence>
<protein>
    <submittedName>
        <fullName evidence="2">Uncharacterized protein</fullName>
    </submittedName>
</protein>
<feature type="transmembrane region" description="Helical" evidence="1">
    <location>
        <begin position="245"/>
        <end position="265"/>
    </location>
</feature>
<dbReference type="EMBL" id="JADHEI010000028">
    <property type="protein sequence ID" value="MBF2734799.1"/>
    <property type="molecule type" value="Genomic_DNA"/>
</dbReference>
<dbReference type="AlphaFoldDB" id="A0A930XXM6"/>
<keyword evidence="1" id="KW-0472">Membrane</keyword>
<comment type="caution">
    <text evidence="2">The sequence shown here is derived from an EMBL/GenBank/DDBJ whole genome shotgun (WGS) entry which is preliminary data.</text>
</comment>
<reference evidence="2" key="1">
    <citation type="submission" date="2020-10" db="EMBL/GenBank/DDBJ databases">
        <title>An improved Amphimedon queenslandica hologenome assembly reveals how three proteobacterial symbionts can extend the metabolic phenotypic of their marine sponge host.</title>
        <authorList>
            <person name="Degnan B."/>
            <person name="Degnan S."/>
            <person name="Xiang X."/>
        </authorList>
    </citation>
    <scope>NUCLEOTIDE SEQUENCE</scope>
    <source>
        <strain evidence="2">AqS2</strain>
    </source>
</reference>
<sequence>MIVDAIVILAVAALGFYGLIDAGPRDWWADALGRWHAYVRGWQAALPVAWIAAVALPAAAALAIDLLLRYEAHLAFEGLYGFAVLLAASALGSFSSRHRELLKHLYANDADRVAQAADSWDNEAGGVVDGEGSMVPRMLGLCASKLHEDVLLPVLAYAVLGPFGAMLAFGHQQFAAGASAEHKAALRPLLAWTAAPSILIFAVCGNMVPALATLAGLDVRRAALAATDSGGATVDIEKVPDFGRFIVRSLAFGVGGTVLALLLLAA</sequence>
<dbReference type="Proteomes" id="UP000604381">
    <property type="component" value="Unassembled WGS sequence"/>
</dbReference>